<dbReference type="InterPro" id="IPR009614">
    <property type="entry name" value="YoeB_toxin"/>
</dbReference>
<proteinExistence type="inferred from homology"/>
<keyword evidence="3" id="KW-0540">Nuclease</keyword>
<evidence type="ECO:0000256" key="3">
    <source>
        <dbReference type="ARBA" id="ARBA00022722"/>
    </source>
</evidence>
<keyword evidence="4" id="KW-0255">Endonuclease</keyword>
<organism evidence="7 8">
    <name type="scientific">Crenothrix polyspora</name>
    <dbReference type="NCBI Taxonomy" id="360316"/>
    <lineage>
        <taxon>Bacteria</taxon>
        <taxon>Pseudomonadati</taxon>
        <taxon>Pseudomonadota</taxon>
        <taxon>Gammaproteobacteria</taxon>
        <taxon>Methylococcales</taxon>
        <taxon>Crenotrichaceae</taxon>
        <taxon>Crenothrix</taxon>
    </lineage>
</organism>
<protein>
    <recommendedName>
        <fullName evidence="6">Putative mRNA interferase YoeB</fullName>
    </recommendedName>
</protein>
<dbReference type="OrthoDB" id="9801102at2"/>
<sequence length="90" mass="10775">MTSKRSLILSSHALDDLQYWVRENPRITQKILKLIEETVKTPFTGLGKPEALKHLKANTWSRRIDNEHRLIYEVLENEIRIVQCRYHYTQ</sequence>
<evidence type="ECO:0000256" key="6">
    <source>
        <dbReference type="ARBA" id="ARBA00030388"/>
    </source>
</evidence>
<keyword evidence="5" id="KW-0378">Hydrolase</keyword>
<dbReference type="InterPro" id="IPR035093">
    <property type="entry name" value="RelE/ParE_toxin_dom_sf"/>
</dbReference>
<name>A0A1R4HES3_9GAMM</name>
<dbReference type="NCBIfam" id="TIGR02116">
    <property type="entry name" value="toxin_Txe_YoeB"/>
    <property type="match status" value="1"/>
</dbReference>
<evidence type="ECO:0000256" key="4">
    <source>
        <dbReference type="ARBA" id="ARBA00022759"/>
    </source>
</evidence>
<gene>
    <name evidence="7" type="primary">yoeB</name>
    <name evidence="7" type="ORF">CRENPOLYSF2_420028</name>
</gene>
<comment type="similarity">
    <text evidence="1">Belongs to the YoeB family.</text>
</comment>
<evidence type="ECO:0000256" key="5">
    <source>
        <dbReference type="ARBA" id="ARBA00022801"/>
    </source>
</evidence>
<keyword evidence="2" id="KW-1277">Toxin-antitoxin system</keyword>
<dbReference type="Gene3D" id="3.30.2310.20">
    <property type="entry name" value="RelE-like"/>
    <property type="match status" value="1"/>
</dbReference>
<dbReference type="PANTHER" id="PTHR38039:SF1">
    <property type="entry name" value="TOXIN YOEB"/>
    <property type="match status" value="1"/>
</dbReference>
<dbReference type="RefSeq" id="WP_087147906.1">
    <property type="nucleotide sequence ID" value="NZ_FUKJ01000357.1"/>
</dbReference>
<dbReference type="EMBL" id="FUKJ01000357">
    <property type="protein sequence ID" value="SJM94713.1"/>
    <property type="molecule type" value="Genomic_DNA"/>
</dbReference>
<evidence type="ECO:0000256" key="1">
    <source>
        <dbReference type="ARBA" id="ARBA00008172"/>
    </source>
</evidence>
<dbReference type="PANTHER" id="PTHR38039">
    <property type="entry name" value="TOXIN YOEB"/>
    <property type="match status" value="1"/>
</dbReference>
<evidence type="ECO:0000313" key="7">
    <source>
        <dbReference type="EMBL" id="SJM94713.1"/>
    </source>
</evidence>
<dbReference type="GO" id="GO:0045892">
    <property type="term" value="P:negative regulation of DNA-templated transcription"/>
    <property type="evidence" value="ECO:0007669"/>
    <property type="project" value="TreeGrafter"/>
</dbReference>
<accession>A0A1R4HES3</accession>
<dbReference type="Pfam" id="PF06769">
    <property type="entry name" value="YoeB_toxin"/>
    <property type="match status" value="1"/>
</dbReference>
<dbReference type="GO" id="GO:0004519">
    <property type="term" value="F:endonuclease activity"/>
    <property type="evidence" value="ECO:0007669"/>
    <property type="project" value="UniProtKB-KW"/>
</dbReference>
<dbReference type="GO" id="GO:0016787">
    <property type="term" value="F:hydrolase activity"/>
    <property type="evidence" value="ECO:0007669"/>
    <property type="project" value="UniProtKB-KW"/>
</dbReference>
<evidence type="ECO:0000313" key="8">
    <source>
        <dbReference type="Proteomes" id="UP000195442"/>
    </source>
</evidence>
<dbReference type="GO" id="GO:0006401">
    <property type="term" value="P:RNA catabolic process"/>
    <property type="evidence" value="ECO:0007669"/>
    <property type="project" value="InterPro"/>
</dbReference>
<reference evidence="8" key="1">
    <citation type="submission" date="2017-02" db="EMBL/GenBank/DDBJ databases">
        <authorList>
            <person name="Daims H."/>
        </authorList>
    </citation>
    <scope>NUCLEOTIDE SEQUENCE [LARGE SCALE GENOMIC DNA]</scope>
</reference>
<dbReference type="AlphaFoldDB" id="A0A1R4HES3"/>
<dbReference type="Proteomes" id="UP000195442">
    <property type="component" value="Unassembled WGS sequence"/>
</dbReference>
<keyword evidence="8" id="KW-1185">Reference proteome</keyword>
<dbReference type="SUPFAM" id="SSF143011">
    <property type="entry name" value="RelE-like"/>
    <property type="match status" value="1"/>
</dbReference>
<evidence type="ECO:0000256" key="2">
    <source>
        <dbReference type="ARBA" id="ARBA00022649"/>
    </source>
</evidence>